<feature type="compositionally biased region" description="Pro residues" evidence="1">
    <location>
        <begin position="486"/>
        <end position="495"/>
    </location>
</feature>
<name>A0A2A6BKH6_PRIPA</name>
<reference evidence="2" key="2">
    <citation type="submission" date="2022-06" db="UniProtKB">
        <authorList>
            <consortium name="EnsemblMetazoa"/>
        </authorList>
    </citation>
    <scope>IDENTIFICATION</scope>
    <source>
        <strain evidence="2">PS312</strain>
    </source>
</reference>
<dbReference type="InterPro" id="IPR016135">
    <property type="entry name" value="UBQ-conjugating_enzyme/RWD"/>
</dbReference>
<dbReference type="Proteomes" id="UP000005239">
    <property type="component" value="Unassembled WGS sequence"/>
</dbReference>
<feature type="region of interest" description="Disordered" evidence="1">
    <location>
        <begin position="1"/>
        <end position="78"/>
    </location>
</feature>
<keyword evidence="3" id="KW-1185">Reference proteome</keyword>
<evidence type="ECO:0000313" key="3">
    <source>
        <dbReference type="Proteomes" id="UP000005239"/>
    </source>
</evidence>
<dbReference type="GO" id="GO:0061631">
    <property type="term" value="F:ubiquitin conjugating enzyme activity"/>
    <property type="evidence" value="ECO:0000318"/>
    <property type="project" value="GO_Central"/>
</dbReference>
<feature type="compositionally biased region" description="Basic and acidic residues" evidence="1">
    <location>
        <begin position="325"/>
        <end position="348"/>
    </location>
</feature>
<dbReference type="EnsemblMetazoa" id="PPA23079.1">
    <property type="protein sequence ID" value="PPA23079.1"/>
    <property type="gene ID" value="WBGene00112633"/>
</dbReference>
<feature type="region of interest" description="Disordered" evidence="1">
    <location>
        <begin position="478"/>
        <end position="540"/>
    </location>
</feature>
<accession>A0A8R1UGL0</accession>
<protein>
    <submittedName>
        <fullName evidence="2">Uncharacterized protein</fullName>
    </submittedName>
</protein>
<dbReference type="SUPFAM" id="SSF54495">
    <property type="entry name" value="UBC-like"/>
    <property type="match status" value="1"/>
</dbReference>
<evidence type="ECO:0000313" key="2">
    <source>
        <dbReference type="EnsemblMetazoa" id="PPA23079.1"/>
    </source>
</evidence>
<evidence type="ECO:0000256" key="1">
    <source>
        <dbReference type="SAM" id="MobiDB-lite"/>
    </source>
</evidence>
<feature type="region of interest" description="Disordered" evidence="1">
    <location>
        <begin position="554"/>
        <end position="597"/>
    </location>
</feature>
<dbReference type="GO" id="GO:0005634">
    <property type="term" value="C:nucleus"/>
    <property type="evidence" value="ECO:0000318"/>
    <property type="project" value="GO_Central"/>
</dbReference>
<dbReference type="AlphaFoldDB" id="A0A2A6BKH6"/>
<gene>
    <name evidence="2" type="primary">WBGene00112633</name>
</gene>
<feature type="compositionally biased region" description="Basic and acidic residues" evidence="1">
    <location>
        <begin position="24"/>
        <end position="66"/>
    </location>
</feature>
<feature type="region of interest" description="Disordered" evidence="1">
    <location>
        <begin position="317"/>
        <end position="348"/>
    </location>
</feature>
<organism evidence="2 3">
    <name type="scientific">Pristionchus pacificus</name>
    <name type="common">Parasitic nematode worm</name>
    <dbReference type="NCBI Taxonomy" id="54126"/>
    <lineage>
        <taxon>Eukaryota</taxon>
        <taxon>Metazoa</taxon>
        <taxon>Ecdysozoa</taxon>
        <taxon>Nematoda</taxon>
        <taxon>Chromadorea</taxon>
        <taxon>Rhabditida</taxon>
        <taxon>Rhabditina</taxon>
        <taxon>Diplogasteromorpha</taxon>
        <taxon>Diplogasteroidea</taxon>
        <taxon>Neodiplogasteridae</taxon>
        <taxon>Pristionchus</taxon>
    </lineage>
</organism>
<sequence>MDDRDRSRSPMAPVAQPVIVSNRNAEEMDGTERFETGEGREGERREARPGFGRRAEVGVIGQRERAGQGGGGGDQEVPQHRVVRAPDDAHRHHNAHDHDDDVTTYVHVHGPVNATTTGPMPVTAQGVRVTRRDWYEYTVARTSTVATLNAATAICRAITATVGAAVAAAGPPTQLTTPRTPVLPVQQLLRRAKDELARRAPPPATAHVAGAALPALAKARIAASERLKAIAASFADSPSAPTSIPAEARNEAIEKALSSVLRIADATEREEALKMLERILTPGSLQQVRSIYDHLPAWEENRPPPAGWPFRLRQQFAESQATRDPGVDVARERERERERDANRTRRQMEANEAARDLFEELFATNHHLLSGAVPRGPRMGNAVPSFEMVQIRDLPTMLTVQGMRVPPESRIEDRDEEQVVPTGPSIRSTHTVPLLNSQARLREGYEFEYRRRYGDMVQGLQDRLRRAYERVRGMREAREAIARGDPAPPRPPPQPAAAQRSYDTPHPGVVVRATGEENDAAVPMSPLVQQQQRTRARPPAMPAMDQMVEIMRRQGRQGPQLGTGAPPRQHGVPSSSTGPPPTPSYTKPPVGVGTTGGATSEGKIIVHKLRARTHRAPGQRREVSGLVGARRLIMEQQALDEKGGVERVEAAPKPDNIRTWTAVVEGAEGSQYEVNFKDEIKCLTHTVHPYIRVTGIVDAEAVAQLCFGVKFSEMNYGGVEKSLMIAAAVVSGKLPAATPEQTKRWIDRGRLFTTRYAC</sequence>
<feature type="region of interest" description="Disordered" evidence="1">
    <location>
        <begin position="410"/>
        <end position="429"/>
    </location>
</feature>
<accession>A0A2A6BKH6</accession>
<dbReference type="CDD" id="cd00195">
    <property type="entry name" value="UBCc_UEV"/>
    <property type="match status" value="1"/>
</dbReference>
<proteinExistence type="predicted"/>
<reference evidence="3" key="1">
    <citation type="journal article" date="2008" name="Nat. Genet.">
        <title>The Pristionchus pacificus genome provides a unique perspective on nematode lifestyle and parasitism.</title>
        <authorList>
            <person name="Dieterich C."/>
            <person name="Clifton S.W."/>
            <person name="Schuster L.N."/>
            <person name="Chinwalla A."/>
            <person name="Delehaunty K."/>
            <person name="Dinkelacker I."/>
            <person name="Fulton L."/>
            <person name="Fulton R."/>
            <person name="Godfrey J."/>
            <person name="Minx P."/>
            <person name="Mitreva M."/>
            <person name="Roeseler W."/>
            <person name="Tian H."/>
            <person name="Witte H."/>
            <person name="Yang S.P."/>
            <person name="Wilson R.K."/>
            <person name="Sommer R.J."/>
        </authorList>
    </citation>
    <scope>NUCLEOTIDE SEQUENCE [LARGE SCALE GENOMIC DNA]</scope>
    <source>
        <strain evidence="3">PS312</strain>
    </source>
</reference>
<dbReference type="GO" id="GO:0070534">
    <property type="term" value="P:protein K63-linked ubiquitination"/>
    <property type="evidence" value="ECO:0000318"/>
    <property type="project" value="GO_Central"/>
</dbReference>
<dbReference type="GO" id="GO:0006301">
    <property type="term" value="P:DNA damage tolerance"/>
    <property type="evidence" value="ECO:0000318"/>
    <property type="project" value="GO_Central"/>
</dbReference>